<dbReference type="InterPro" id="IPR017972">
    <property type="entry name" value="Cyt_P450_CS"/>
</dbReference>
<evidence type="ECO:0000256" key="4">
    <source>
        <dbReference type="ARBA" id="ARBA00023002"/>
    </source>
</evidence>
<dbReference type="OrthoDB" id="142769at2"/>
<dbReference type="Pfam" id="PF00067">
    <property type="entry name" value="p450"/>
    <property type="match status" value="1"/>
</dbReference>
<evidence type="ECO:0000256" key="7">
    <source>
        <dbReference type="RuleBase" id="RU000461"/>
    </source>
</evidence>
<dbReference type="GO" id="GO:0004497">
    <property type="term" value="F:monooxygenase activity"/>
    <property type="evidence" value="ECO:0007669"/>
    <property type="project" value="UniProtKB-KW"/>
</dbReference>
<dbReference type="PANTHER" id="PTHR46696:SF1">
    <property type="entry name" value="CYTOCHROME P450 YJIB-RELATED"/>
    <property type="match status" value="1"/>
</dbReference>
<evidence type="ECO:0000313" key="8">
    <source>
        <dbReference type="EMBL" id="SDX78801.1"/>
    </source>
</evidence>
<dbReference type="Proteomes" id="UP000198921">
    <property type="component" value="Unassembled WGS sequence"/>
</dbReference>
<evidence type="ECO:0000256" key="6">
    <source>
        <dbReference type="ARBA" id="ARBA00023033"/>
    </source>
</evidence>
<dbReference type="InterPro" id="IPR001128">
    <property type="entry name" value="Cyt_P450"/>
</dbReference>
<dbReference type="Gene3D" id="1.10.630.10">
    <property type="entry name" value="Cytochrome P450"/>
    <property type="match status" value="1"/>
</dbReference>
<dbReference type="GO" id="GO:0020037">
    <property type="term" value="F:heme binding"/>
    <property type="evidence" value="ECO:0007669"/>
    <property type="project" value="InterPro"/>
</dbReference>
<dbReference type="GO" id="GO:0016705">
    <property type="term" value="F:oxidoreductase activity, acting on paired donors, with incorporation or reduction of molecular oxygen"/>
    <property type="evidence" value="ECO:0007669"/>
    <property type="project" value="InterPro"/>
</dbReference>
<keyword evidence="2 7" id="KW-0349">Heme</keyword>
<accession>A0A1H3EJC7</accession>
<organism evidence="8 9">
    <name type="scientific">Geodermatophilus africanus</name>
    <dbReference type="NCBI Taxonomy" id="1137993"/>
    <lineage>
        <taxon>Bacteria</taxon>
        <taxon>Bacillati</taxon>
        <taxon>Actinomycetota</taxon>
        <taxon>Actinomycetes</taxon>
        <taxon>Geodermatophilales</taxon>
        <taxon>Geodermatophilaceae</taxon>
        <taxon>Geodermatophilus</taxon>
    </lineage>
</organism>
<dbReference type="SUPFAM" id="SSF48264">
    <property type="entry name" value="Cytochrome P450"/>
    <property type="match status" value="1"/>
</dbReference>
<dbReference type="EMBL" id="FNOT01000003">
    <property type="protein sequence ID" value="SDX78801.1"/>
    <property type="molecule type" value="Genomic_DNA"/>
</dbReference>
<protein>
    <recommendedName>
        <fullName evidence="10">Cytochrome P450</fullName>
    </recommendedName>
</protein>
<dbReference type="CDD" id="cd11029">
    <property type="entry name" value="CYP107-like"/>
    <property type="match status" value="1"/>
</dbReference>
<evidence type="ECO:0008006" key="10">
    <source>
        <dbReference type="Google" id="ProtNLM"/>
    </source>
</evidence>
<gene>
    <name evidence="8" type="ORF">SAMN05660209_01240</name>
</gene>
<dbReference type="AlphaFoldDB" id="A0A1H3EJC7"/>
<dbReference type="FunFam" id="1.10.630.10:FF:000018">
    <property type="entry name" value="Cytochrome P450 monooxygenase"/>
    <property type="match status" value="1"/>
</dbReference>
<evidence type="ECO:0000256" key="1">
    <source>
        <dbReference type="ARBA" id="ARBA00010617"/>
    </source>
</evidence>
<dbReference type="PRINTS" id="PR00359">
    <property type="entry name" value="BP450"/>
</dbReference>
<keyword evidence="5 7" id="KW-0408">Iron</keyword>
<dbReference type="GO" id="GO:0005506">
    <property type="term" value="F:iron ion binding"/>
    <property type="evidence" value="ECO:0007669"/>
    <property type="project" value="InterPro"/>
</dbReference>
<evidence type="ECO:0000313" key="9">
    <source>
        <dbReference type="Proteomes" id="UP000198921"/>
    </source>
</evidence>
<keyword evidence="3 7" id="KW-0479">Metal-binding</keyword>
<evidence type="ECO:0000256" key="3">
    <source>
        <dbReference type="ARBA" id="ARBA00022723"/>
    </source>
</evidence>
<evidence type="ECO:0000256" key="2">
    <source>
        <dbReference type="ARBA" id="ARBA00022617"/>
    </source>
</evidence>
<proteinExistence type="inferred from homology"/>
<comment type="similarity">
    <text evidence="1 7">Belongs to the cytochrome P450 family.</text>
</comment>
<dbReference type="PROSITE" id="PS00086">
    <property type="entry name" value="CYTOCHROME_P450"/>
    <property type="match status" value="1"/>
</dbReference>
<dbReference type="InterPro" id="IPR002397">
    <property type="entry name" value="Cyt_P450_B"/>
</dbReference>
<reference evidence="9" key="1">
    <citation type="submission" date="2016-10" db="EMBL/GenBank/DDBJ databases">
        <authorList>
            <person name="Varghese N."/>
            <person name="Submissions S."/>
        </authorList>
    </citation>
    <scope>NUCLEOTIDE SEQUENCE [LARGE SCALE GENOMIC DNA]</scope>
    <source>
        <strain evidence="9">DSM 45422</strain>
    </source>
</reference>
<dbReference type="PANTHER" id="PTHR46696">
    <property type="entry name" value="P450, PUTATIVE (EUROFUNG)-RELATED"/>
    <property type="match status" value="1"/>
</dbReference>
<dbReference type="RefSeq" id="WP_091152581.1">
    <property type="nucleotide sequence ID" value="NZ_FNOT01000003.1"/>
</dbReference>
<keyword evidence="6 7" id="KW-0503">Monooxygenase</keyword>
<name>A0A1H3EJC7_9ACTN</name>
<sequence>MTAVDASVFEGSFWRDPYPAYERLRTQAPVREVALPRGGTTWLVTRYDDVRAAFTDPRLVKDHRATLPPELREQAPRLPGPFGSMMVLLDPPDHTRLRRLVSRAFTARRTAELRPRIEVLAAGLLDALPATEPVDLLAGYAVPLPMAVICELLGVPDTDRDAFGTWSRALVDDHDDVDQQQATTGLAEYLYALVKTKRRTPDGALVSALVEVSDAGDQLSTEEVVAMGVLLLIAGHETTANLIGNAVLGVATDAALRGHLLADPQRIPAAVEEFLRWDGPVHNAPMRFAAEDVEYSGTTIPAGSVVTLSVGAANRDPGRFDRPELLDPDRDTGGHLAFGHGIHFCLGAPLARLEGEVALRSLLDRFPGLRLAVPPEGLRHRRSVIVHALEALPVVLRPPAAAEGASR</sequence>
<keyword evidence="4 7" id="KW-0560">Oxidoreductase</keyword>
<keyword evidence="9" id="KW-1185">Reference proteome</keyword>
<evidence type="ECO:0000256" key="5">
    <source>
        <dbReference type="ARBA" id="ARBA00023004"/>
    </source>
</evidence>
<dbReference type="InterPro" id="IPR036396">
    <property type="entry name" value="Cyt_P450_sf"/>
</dbReference>
<dbReference type="STRING" id="1137993.SAMN05660209_01240"/>